<feature type="chain" id="PRO_5029890587" description="Secreted protein" evidence="1">
    <location>
        <begin position="27"/>
        <end position="177"/>
    </location>
</feature>
<evidence type="ECO:0000313" key="3">
    <source>
        <dbReference type="Proteomes" id="UP000467006"/>
    </source>
</evidence>
<keyword evidence="3" id="KW-1185">Reference proteome</keyword>
<protein>
    <recommendedName>
        <fullName evidence="4">Secreted protein</fullName>
    </recommendedName>
</protein>
<accession>A0A7I7K3L0</accession>
<reference evidence="2 3" key="1">
    <citation type="journal article" date="2019" name="Emerg. Microbes Infect.">
        <title>Comprehensive subspecies identification of 175 nontuberculous mycobacteria species based on 7547 genomic profiles.</title>
        <authorList>
            <person name="Matsumoto Y."/>
            <person name="Kinjo T."/>
            <person name="Motooka D."/>
            <person name="Nabeya D."/>
            <person name="Jung N."/>
            <person name="Uechi K."/>
            <person name="Horii T."/>
            <person name="Iida T."/>
            <person name="Fujita J."/>
            <person name="Nakamura S."/>
        </authorList>
    </citation>
    <scope>NUCLEOTIDE SEQUENCE [LARGE SCALE GENOMIC DNA]</scope>
    <source>
        <strain evidence="2 3">JCM 6396</strain>
    </source>
</reference>
<dbReference type="Proteomes" id="UP000467006">
    <property type="component" value="Chromosome"/>
</dbReference>
<dbReference type="RefSeq" id="WP_179964199.1">
    <property type="nucleotide sequence ID" value="NZ_AP022563.1"/>
</dbReference>
<sequence>MKVLTRFLISAACVAAAGAVYGPVAAAQPAPPPPPPPAPNVNAFPPVSPKDFAIYEGTAYAFSVGDLVCMLQRSGSYGCNGPLPGAPQGANLVSGTMGGVPGFAAAPAPMYTGPVNALPANTRLSYGTVSCGTDGATTSCVDSRNQSGFVVTPTATWVVNEVNPLLARPEGTNPFIN</sequence>
<evidence type="ECO:0000256" key="1">
    <source>
        <dbReference type="SAM" id="SignalP"/>
    </source>
</evidence>
<evidence type="ECO:0000313" key="2">
    <source>
        <dbReference type="EMBL" id="BBX18760.1"/>
    </source>
</evidence>
<proteinExistence type="predicted"/>
<dbReference type="KEGG" id="mdu:MDUV_36200"/>
<organism evidence="2 3">
    <name type="scientific">Mycolicibacterium duvalii</name>
    <dbReference type="NCBI Taxonomy" id="39688"/>
    <lineage>
        <taxon>Bacteria</taxon>
        <taxon>Bacillati</taxon>
        <taxon>Actinomycetota</taxon>
        <taxon>Actinomycetes</taxon>
        <taxon>Mycobacteriales</taxon>
        <taxon>Mycobacteriaceae</taxon>
        <taxon>Mycolicibacterium</taxon>
    </lineage>
</organism>
<keyword evidence="1" id="KW-0732">Signal</keyword>
<dbReference type="EMBL" id="AP022563">
    <property type="protein sequence ID" value="BBX18760.1"/>
    <property type="molecule type" value="Genomic_DNA"/>
</dbReference>
<gene>
    <name evidence="2" type="ORF">MDUV_36200</name>
</gene>
<evidence type="ECO:0008006" key="4">
    <source>
        <dbReference type="Google" id="ProtNLM"/>
    </source>
</evidence>
<dbReference type="AlphaFoldDB" id="A0A7I7K3L0"/>
<name>A0A7I7K3L0_9MYCO</name>
<feature type="signal peptide" evidence="1">
    <location>
        <begin position="1"/>
        <end position="26"/>
    </location>
</feature>